<dbReference type="InterPro" id="IPR012990">
    <property type="entry name" value="Beta-sandwich_Sec23_24"/>
</dbReference>
<keyword evidence="1" id="KW-0653">Protein transport</keyword>
<proteinExistence type="inferred from homology"/>
<dbReference type="InterPro" id="IPR037364">
    <property type="entry name" value="Sec23"/>
</dbReference>
<accession>D3BJP7</accession>
<dbReference type="STRING" id="670386.D3BJP7"/>
<dbReference type="Pfam" id="PF08033">
    <property type="entry name" value="Sec23_BS"/>
    <property type="match status" value="1"/>
</dbReference>
<dbReference type="GO" id="GO:0070971">
    <property type="term" value="C:endoplasmic reticulum exit site"/>
    <property type="evidence" value="ECO:0007669"/>
    <property type="project" value="TreeGrafter"/>
</dbReference>
<keyword evidence="1" id="KW-0256">Endoplasmic reticulum</keyword>
<dbReference type="GO" id="GO:0005789">
    <property type="term" value="C:endoplasmic reticulum membrane"/>
    <property type="evidence" value="ECO:0007669"/>
    <property type="project" value="UniProtKB-SubCell"/>
</dbReference>
<protein>
    <recommendedName>
        <fullName evidence="1">Protein transport protein SEC23</fullName>
    </recommendedName>
</protein>
<dbReference type="Gene3D" id="2.30.30.380">
    <property type="entry name" value="Zn-finger domain of Sec23/24"/>
    <property type="match status" value="1"/>
</dbReference>
<keyword evidence="1" id="KW-0862">Zinc</keyword>
<evidence type="ECO:0000313" key="4">
    <source>
        <dbReference type="Proteomes" id="UP000001396"/>
    </source>
</evidence>
<dbReference type="SUPFAM" id="SSF82754">
    <property type="entry name" value="C-terminal, gelsolin-like domain of Sec23/24"/>
    <property type="match status" value="1"/>
</dbReference>
<feature type="domain" description="Sec23/Sec24 beta-sandwich" evidence="2">
    <location>
        <begin position="441"/>
        <end position="538"/>
    </location>
</feature>
<evidence type="ECO:0000256" key="1">
    <source>
        <dbReference type="RuleBase" id="RU365030"/>
    </source>
</evidence>
<name>D3BJP7_HETP5</name>
<evidence type="ECO:0000259" key="2">
    <source>
        <dbReference type="Pfam" id="PF08033"/>
    </source>
</evidence>
<dbReference type="GO" id="GO:0008270">
    <property type="term" value="F:zinc ion binding"/>
    <property type="evidence" value="ECO:0007669"/>
    <property type="project" value="InterPro"/>
</dbReference>
<dbReference type="SUPFAM" id="SSF82919">
    <property type="entry name" value="Zn-finger domain of Sec23/24"/>
    <property type="match status" value="1"/>
</dbReference>
<dbReference type="GO" id="GO:0090110">
    <property type="term" value="P:COPII-coated vesicle cargo loading"/>
    <property type="evidence" value="ECO:0007669"/>
    <property type="project" value="TreeGrafter"/>
</dbReference>
<reference evidence="3 4" key="1">
    <citation type="journal article" date="2011" name="Genome Res.">
        <title>Phylogeny-wide analysis of social amoeba genomes highlights ancient origins for complex intercellular communication.</title>
        <authorList>
            <person name="Heidel A.J."/>
            <person name="Lawal H.M."/>
            <person name="Felder M."/>
            <person name="Schilde C."/>
            <person name="Helps N.R."/>
            <person name="Tunggal B."/>
            <person name="Rivero F."/>
            <person name="John U."/>
            <person name="Schleicher M."/>
            <person name="Eichinger L."/>
            <person name="Platzer M."/>
            <person name="Noegel A.A."/>
            <person name="Schaap P."/>
            <person name="Gloeckner G."/>
        </authorList>
    </citation>
    <scope>NUCLEOTIDE SEQUENCE [LARGE SCALE GENOMIC DNA]</scope>
    <source>
        <strain evidence="4">ATCC 26659 / Pp 5 / PN500</strain>
    </source>
</reference>
<comment type="similarity">
    <text evidence="1">Belongs to the SEC23/SEC24 family. SEC23 subfamily.</text>
</comment>
<dbReference type="GO" id="GO:0005096">
    <property type="term" value="F:GTPase activator activity"/>
    <property type="evidence" value="ECO:0007669"/>
    <property type="project" value="TreeGrafter"/>
</dbReference>
<dbReference type="AlphaFoldDB" id="D3BJP7"/>
<dbReference type="PANTHER" id="PTHR11141:SF18">
    <property type="entry name" value="PROTEIN TRANSPORT PROTEIN SEC23"/>
    <property type="match status" value="1"/>
</dbReference>
<keyword evidence="1" id="KW-0931">ER-Golgi transport</keyword>
<comment type="function">
    <text evidence="1">Component of the coat protein complex II (COPII) which promotes the formation of transport vesicles from the endoplasmic reticulum (ER). The coat has two main functions, the physical deformation of the endoplasmic reticulum membrane into vesicles and the selection of cargo molecules.</text>
</comment>
<organism evidence="3 4">
    <name type="scientific">Heterostelium pallidum (strain ATCC 26659 / Pp 5 / PN500)</name>
    <name type="common">Cellular slime mold</name>
    <name type="synonym">Polysphondylium pallidum</name>
    <dbReference type="NCBI Taxonomy" id="670386"/>
    <lineage>
        <taxon>Eukaryota</taxon>
        <taxon>Amoebozoa</taxon>
        <taxon>Evosea</taxon>
        <taxon>Eumycetozoa</taxon>
        <taxon>Dictyostelia</taxon>
        <taxon>Acytosteliales</taxon>
        <taxon>Acytosteliaceae</taxon>
        <taxon>Heterostelium</taxon>
    </lineage>
</organism>
<dbReference type="OMA" id="RSIWEVK"/>
<dbReference type="RefSeq" id="XP_020430253.1">
    <property type="nucleotide sequence ID" value="XM_020579578.1"/>
</dbReference>
<keyword evidence="1" id="KW-0968">Cytoplasmic vesicle</keyword>
<dbReference type="GeneID" id="31364253"/>
<dbReference type="SUPFAM" id="SSF81995">
    <property type="entry name" value="beta-sandwich domain of Sec23/24"/>
    <property type="match status" value="1"/>
</dbReference>
<comment type="subcellular location">
    <subcellularLocation>
        <location evidence="1">Cytoplasmic vesicle</location>
        <location evidence="1">COPII-coated vesicle membrane</location>
        <topology evidence="1">Peripheral membrane protein</topology>
        <orientation evidence="1">Cytoplasmic side</orientation>
    </subcellularLocation>
    <subcellularLocation>
        <location evidence="1">Endoplasmic reticulum membrane</location>
        <topology evidence="1">Peripheral membrane protein</topology>
        <orientation evidence="1">Cytoplasmic side</orientation>
    </subcellularLocation>
</comment>
<dbReference type="InterPro" id="IPR036174">
    <property type="entry name" value="Znf_Sec23_Sec24_sf"/>
</dbReference>
<keyword evidence="1" id="KW-0479">Metal-binding</keyword>
<keyword evidence="1" id="KW-0813">Transport</keyword>
<dbReference type="PANTHER" id="PTHR11141">
    <property type="entry name" value="PROTEIN TRANSPORT PROTEIN SEC23"/>
    <property type="match status" value="1"/>
</dbReference>
<sequence>MDQYKSEQQQQQQQVIDKLENLTLNNVDITPSFTVSNPNVSAAASSYINNDDHVSGLSASLEISMDGVDVTGAGSGSGVTSENWFDTIAKYRDNSHDLLMAALHPQYDLAQYYDTNNMLANKVAAPHTLDQSVLFASYALPNRMEMLNNSQLPMGLLLSPFDRPVLTPKSTDFYPPSCSKCHAYINIYCKLEKKQSQSSQSASSSSSSISLHGNPYWICAVCRHSNPIDSGTKGVRSIWEVKQGLGWWATDHFQTVLQSDHYDIKKRKKFNTTITTTVPTDPISSPQHNESDSISTVIDNGSGSVVTDVNTATTTASTVAPNSPQSFAKHPNIVSLYEMSSSSNLFSAAKVIYGAQEKDVSRIDSSGWLAKVSTELPIAHGDGRSVCIVVGSLGVVAWRRNRVCSDTGERIHCKQWTYLCVPTSGTKLWTGFDPDSGIYSRLDIHCPEQVNLTHLIGPTTKVNEQQLFISDIENKSTSGFCSVSVELTNMQQDVALSIFFELQEDIPQDYLYFQFVVHLLDHSENRILRVITKRIKTTGNFNRFIDSLDLNVCSVLFSKKLILDSIKSSSSNSDQDEYFNFYDRFDKQLKSISQKCSNIEKGWFRNTVTIPDTIKQFIKKMYLVREGVLFGSIIQNNDDFEVLSSLFINTNFTDSMRIMLPKLIQSDQSEQLIEISPKIDSLTNDRVLIYDAQTHIYLFIGSSISHDSSAVMNARSFIENQIIHRVPLPYIITFNENEHDIRWLKARLQDGNMEDEKYYQTITK</sequence>
<dbReference type="InParanoid" id="D3BJP7"/>
<dbReference type="GO" id="GO:0030127">
    <property type="term" value="C:COPII vesicle coat"/>
    <property type="evidence" value="ECO:0007669"/>
    <property type="project" value="InterPro"/>
</dbReference>
<dbReference type="InterPro" id="IPR036180">
    <property type="entry name" value="Gelsolin-like_dom_sf"/>
</dbReference>
<keyword evidence="1" id="KW-0472">Membrane</keyword>
<dbReference type="Gene3D" id="1.20.120.730">
    <property type="entry name" value="Sec23/Sec24 helical domain"/>
    <property type="match status" value="1"/>
</dbReference>
<keyword evidence="4" id="KW-1185">Reference proteome</keyword>
<dbReference type="GO" id="GO:0006886">
    <property type="term" value="P:intracellular protein transport"/>
    <property type="evidence" value="ECO:0007669"/>
    <property type="project" value="InterPro"/>
</dbReference>
<dbReference type="Proteomes" id="UP000001396">
    <property type="component" value="Unassembled WGS sequence"/>
</dbReference>
<evidence type="ECO:0000313" key="3">
    <source>
        <dbReference type="EMBL" id="EFA78127.1"/>
    </source>
</evidence>
<comment type="caution">
    <text evidence="3">The sequence shown here is derived from an EMBL/GenBank/DDBJ whole genome shotgun (WGS) entry which is preliminary data.</text>
</comment>
<dbReference type="FunCoup" id="D3BJP7">
    <property type="interactions" value="26"/>
</dbReference>
<keyword evidence="1" id="KW-0963">Cytoplasm</keyword>
<dbReference type="EMBL" id="ADBJ01000038">
    <property type="protein sequence ID" value="EFA78127.1"/>
    <property type="molecule type" value="Genomic_DNA"/>
</dbReference>
<gene>
    <name evidence="3" type="ORF">PPL_08776</name>
</gene>